<organism evidence="2 3">
    <name type="scientific">Mannheimia pernigra</name>
    <dbReference type="NCBI Taxonomy" id="111844"/>
    <lineage>
        <taxon>Bacteria</taxon>
        <taxon>Pseudomonadati</taxon>
        <taxon>Pseudomonadota</taxon>
        <taxon>Gammaproteobacteria</taxon>
        <taxon>Pasteurellales</taxon>
        <taxon>Pasteurellaceae</taxon>
        <taxon>Mannheimia</taxon>
    </lineage>
</organism>
<accession>A0ABD7A819</accession>
<name>A0ABD7A819_9PAST</name>
<protein>
    <recommendedName>
        <fullName evidence="4">Lipoprotein</fullName>
    </recommendedName>
</protein>
<dbReference type="Proteomes" id="UP000509784">
    <property type="component" value="Chromosome"/>
</dbReference>
<keyword evidence="1" id="KW-0732">Signal</keyword>
<feature type="signal peptide" evidence="1">
    <location>
        <begin position="1"/>
        <end position="18"/>
    </location>
</feature>
<reference evidence="2 3" key="1">
    <citation type="submission" date="2020-06" db="EMBL/GenBank/DDBJ databases">
        <title>Mannheimia pernigra sp. nov. isolated from bovine respiratory tract.</title>
        <authorList>
            <person name="Kuhnert P."/>
            <person name="Akarsu-Egger H."/>
        </authorList>
    </citation>
    <scope>NUCLEOTIDE SEQUENCE [LARGE SCALE GENOMIC DNA]</scope>
    <source>
        <strain evidence="2 3">17CN0883</strain>
    </source>
</reference>
<evidence type="ECO:0008006" key="4">
    <source>
        <dbReference type="Google" id="ProtNLM"/>
    </source>
</evidence>
<dbReference type="EMBL" id="CP055305">
    <property type="protein sequence ID" value="QLB42047.1"/>
    <property type="molecule type" value="Genomic_DNA"/>
</dbReference>
<feature type="chain" id="PRO_5044896243" description="Lipoprotein" evidence="1">
    <location>
        <begin position="19"/>
        <end position="214"/>
    </location>
</feature>
<dbReference type="AlphaFoldDB" id="A0ABD7A819"/>
<evidence type="ECO:0000313" key="3">
    <source>
        <dbReference type="Proteomes" id="UP000509784"/>
    </source>
</evidence>
<dbReference type="RefSeq" id="WP_176812205.1">
    <property type="nucleotide sequence ID" value="NZ_CP055305.1"/>
</dbReference>
<evidence type="ECO:0000313" key="2">
    <source>
        <dbReference type="EMBL" id="QLB42047.1"/>
    </source>
</evidence>
<sequence>MKKHLILLPFTLALTSCAELQSLATNLATSNNQMPPLTFYEQYAITDNAATVLPLLRQNLTIFVDEDGTHQVFKFSSSLVNETTFNYYDPALSWNFTNVVRPSVEVVNNKVKDVSLSFRSVVNFSHSNFYKIFNLNPNDIKISQLKQHCSDYRRTLPFYKLTTKDSSSLYMIENSESGSADSSTNVTFFNKLPTCKSLGYEKTIKDYGNDSFND</sequence>
<proteinExistence type="predicted"/>
<dbReference type="KEGG" id="mpeg:HV560_04035"/>
<gene>
    <name evidence="2" type="ORF">HV560_04035</name>
</gene>
<dbReference type="PROSITE" id="PS51257">
    <property type="entry name" value="PROKAR_LIPOPROTEIN"/>
    <property type="match status" value="1"/>
</dbReference>
<evidence type="ECO:0000256" key="1">
    <source>
        <dbReference type="SAM" id="SignalP"/>
    </source>
</evidence>